<dbReference type="Proteomes" id="UP001148629">
    <property type="component" value="Unassembled WGS sequence"/>
</dbReference>
<proteinExistence type="predicted"/>
<organism evidence="1 2">
    <name type="scientific">Fusarium decemcellulare</name>
    <dbReference type="NCBI Taxonomy" id="57161"/>
    <lineage>
        <taxon>Eukaryota</taxon>
        <taxon>Fungi</taxon>
        <taxon>Dikarya</taxon>
        <taxon>Ascomycota</taxon>
        <taxon>Pezizomycotina</taxon>
        <taxon>Sordariomycetes</taxon>
        <taxon>Hypocreomycetidae</taxon>
        <taxon>Hypocreales</taxon>
        <taxon>Nectriaceae</taxon>
        <taxon>Fusarium</taxon>
        <taxon>Fusarium decemcellulare species complex</taxon>
    </lineage>
</organism>
<accession>A0ACC1SS22</accession>
<evidence type="ECO:0000313" key="1">
    <source>
        <dbReference type="EMBL" id="KAJ3545244.1"/>
    </source>
</evidence>
<dbReference type="EMBL" id="JANRMS010000158">
    <property type="protein sequence ID" value="KAJ3545244.1"/>
    <property type="molecule type" value="Genomic_DNA"/>
</dbReference>
<evidence type="ECO:0000313" key="2">
    <source>
        <dbReference type="Proteomes" id="UP001148629"/>
    </source>
</evidence>
<comment type="caution">
    <text evidence="1">The sequence shown here is derived from an EMBL/GenBank/DDBJ whole genome shotgun (WGS) entry which is preliminary data.</text>
</comment>
<reference evidence="1" key="1">
    <citation type="submission" date="2022-08" db="EMBL/GenBank/DDBJ databases">
        <title>Genome Sequence of Fusarium decemcellulare.</title>
        <authorList>
            <person name="Buettner E."/>
        </authorList>
    </citation>
    <scope>NUCLEOTIDE SEQUENCE</scope>
    <source>
        <strain evidence="1">Babe19</strain>
    </source>
</reference>
<protein>
    <submittedName>
        <fullName evidence="1">Uncharacterized protein</fullName>
    </submittedName>
</protein>
<gene>
    <name evidence="1" type="ORF">NM208_g2607</name>
</gene>
<keyword evidence="2" id="KW-1185">Reference proteome</keyword>
<sequence length="486" mass="53311">MYYRNLIITTITLMGSAHAWTISALEGQVNCEPKDGTRIRVLEGRSTKCHNFGDDMEGIDCNEYRWTNGRPDGPHGCTSDNTGDFGFFIPSGMQWARSGSGKDAKCNFYIAKDCAGDISVNSGGPKICIPETLQDQNNRPMPNWMRMRSYICLSTGLVTPATSDEAINTPVYSRGSPLHDVTTTLKNIMIEVGGFSDQDMDYTKTLDELGIDSLMQIEIMSKLARIFPSQPGLNQHAFPECETLQSCESTLVSMLQASTEITSLAGSLGPADECQLTPVLSEYSPSAGMQSNPVPLHVSPQAVTPLYPFHDGSGQVSMYVRLREHDRGTYALCDPHFRNNRRPYDSIGQMAEDYVSLLSRSQISPLIVGGWSFGGVVAFEAAKQLLANGFEVKGLILIDSPNPMSHEPFPSQVIDSISKPSSQATALRDEFYFSASLLGSYKPLPPKGKLKTIMLRSQNILDTKHPCGVRYDWLSGQGTRDVAIMA</sequence>
<name>A0ACC1SS22_9HYPO</name>